<evidence type="ECO:0000256" key="1">
    <source>
        <dbReference type="ARBA" id="ARBA00006484"/>
    </source>
</evidence>
<gene>
    <name evidence="4" type="ORF">HLB23_13970</name>
</gene>
<accession>A0A849C3N8</accession>
<dbReference type="InterPro" id="IPR002347">
    <property type="entry name" value="SDR_fam"/>
</dbReference>
<dbReference type="PRINTS" id="PR00081">
    <property type="entry name" value="GDHRDH"/>
</dbReference>
<dbReference type="SUPFAM" id="SSF51735">
    <property type="entry name" value="NAD(P)-binding Rossmann-fold domains"/>
    <property type="match status" value="1"/>
</dbReference>
<dbReference type="GO" id="GO:0016491">
    <property type="term" value="F:oxidoreductase activity"/>
    <property type="evidence" value="ECO:0007669"/>
    <property type="project" value="UniProtKB-KW"/>
</dbReference>
<sequence length="342" mass="36089">MFRGIRHPRLVLITGAGSGIGRATALRFAGLDAEIIVTDIAADSALETVHLIEQAGGRAVAYRLDVTDRAAWTELADLVETRHGIPDVVVNNAGIVVIGGFLEQPKAAWDRQMAVNFDGVINGCRVFAPLLARAGRGQIVNVSSVQAFTPIPMTPSYNTAKAGVRMFSECLRGEMAGHGVGVSVVFPGAAATGIVAGEVTTNTGVDAERVAQLQRTAAVLVQKYGPRLGFGPDTIAKGIVRAVRYNLGALPIRPEAWAMFAVSRLSPGGWRMILGQARPMWVASAVQSATALIPERVLQAFDSVNDAEPQTAIDTIVEFAYALRAPSGPVVVDEIPMTGSPK</sequence>
<organism evidence="4 5">
    <name type="scientific">Nocardia uniformis</name>
    <dbReference type="NCBI Taxonomy" id="53432"/>
    <lineage>
        <taxon>Bacteria</taxon>
        <taxon>Bacillati</taxon>
        <taxon>Actinomycetota</taxon>
        <taxon>Actinomycetes</taxon>
        <taxon>Mycobacteriales</taxon>
        <taxon>Nocardiaceae</taxon>
        <taxon>Nocardia</taxon>
    </lineage>
</organism>
<dbReference type="RefSeq" id="WP_084521592.1">
    <property type="nucleotide sequence ID" value="NZ_JABELX010000004.1"/>
</dbReference>
<name>A0A849C3N8_9NOCA</name>
<dbReference type="PANTHER" id="PTHR43391:SF12">
    <property type="entry name" value="OXIDOREDUCTASE EPHD-RELATED"/>
    <property type="match status" value="1"/>
</dbReference>
<dbReference type="Pfam" id="PF00106">
    <property type="entry name" value="adh_short"/>
    <property type="match status" value="1"/>
</dbReference>
<dbReference type="CDD" id="cd05233">
    <property type="entry name" value="SDR_c"/>
    <property type="match status" value="1"/>
</dbReference>
<evidence type="ECO:0000313" key="4">
    <source>
        <dbReference type="EMBL" id="NNH70955.1"/>
    </source>
</evidence>
<dbReference type="PANTHER" id="PTHR43391">
    <property type="entry name" value="RETINOL DEHYDROGENASE-RELATED"/>
    <property type="match status" value="1"/>
</dbReference>
<dbReference type="EMBL" id="JABELX010000004">
    <property type="protein sequence ID" value="NNH70955.1"/>
    <property type="molecule type" value="Genomic_DNA"/>
</dbReference>
<keyword evidence="5" id="KW-1185">Reference proteome</keyword>
<dbReference type="InterPro" id="IPR036291">
    <property type="entry name" value="NAD(P)-bd_dom_sf"/>
</dbReference>
<keyword evidence="2" id="KW-0560">Oxidoreductase</keyword>
<dbReference type="InterPro" id="IPR020904">
    <property type="entry name" value="Sc_DH/Rdtase_CS"/>
</dbReference>
<dbReference type="Gene3D" id="3.40.50.720">
    <property type="entry name" value="NAD(P)-binding Rossmann-like Domain"/>
    <property type="match status" value="1"/>
</dbReference>
<proteinExistence type="inferred from homology"/>
<reference evidence="4 5" key="1">
    <citation type="submission" date="2020-05" db="EMBL/GenBank/DDBJ databases">
        <title>MicrobeNet Type strains.</title>
        <authorList>
            <person name="Nicholson A.C."/>
        </authorList>
    </citation>
    <scope>NUCLEOTIDE SEQUENCE [LARGE SCALE GENOMIC DNA]</scope>
    <source>
        <strain evidence="4 5">JCM 3224</strain>
    </source>
</reference>
<comment type="similarity">
    <text evidence="1 3">Belongs to the short-chain dehydrogenases/reductases (SDR) family.</text>
</comment>
<protein>
    <submittedName>
        <fullName evidence="4">SDR family NAD(P)-dependent oxidoreductase</fullName>
    </submittedName>
</protein>
<dbReference type="AlphaFoldDB" id="A0A849C3N8"/>
<dbReference type="Proteomes" id="UP000586827">
    <property type="component" value="Unassembled WGS sequence"/>
</dbReference>
<dbReference type="PRINTS" id="PR00080">
    <property type="entry name" value="SDRFAMILY"/>
</dbReference>
<evidence type="ECO:0000313" key="5">
    <source>
        <dbReference type="Proteomes" id="UP000586827"/>
    </source>
</evidence>
<comment type="caution">
    <text evidence="4">The sequence shown here is derived from an EMBL/GenBank/DDBJ whole genome shotgun (WGS) entry which is preliminary data.</text>
</comment>
<dbReference type="PROSITE" id="PS00061">
    <property type="entry name" value="ADH_SHORT"/>
    <property type="match status" value="1"/>
</dbReference>
<evidence type="ECO:0000256" key="2">
    <source>
        <dbReference type="ARBA" id="ARBA00023002"/>
    </source>
</evidence>
<evidence type="ECO:0000256" key="3">
    <source>
        <dbReference type="RuleBase" id="RU000363"/>
    </source>
</evidence>